<keyword evidence="7" id="KW-1185">Reference proteome</keyword>
<evidence type="ECO:0000256" key="5">
    <source>
        <dbReference type="SAM" id="Phobius"/>
    </source>
</evidence>
<dbReference type="GO" id="GO:0004671">
    <property type="term" value="F:protein C-terminal S-isoprenylcysteine carboxyl O-methyltransferase activity"/>
    <property type="evidence" value="ECO:0007669"/>
    <property type="project" value="InterPro"/>
</dbReference>
<name>A0A4R3N866_9BACI</name>
<keyword evidence="6" id="KW-0808">Transferase</keyword>
<protein>
    <submittedName>
        <fullName evidence="6">15-methylpalmitoyl-4-hydroxy-2-pyrone 4-O-methyltransferase</fullName>
    </submittedName>
</protein>
<proteinExistence type="predicted"/>
<evidence type="ECO:0000256" key="3">
    <source>
        <dbReference type="ARBA" id="ARBA00022989"/>
    </source>
</evidence>
<evidence type="ECO:0000256" key="4">
    <source>
        <dbReference type="ARBA" id="ARBA00023136"/>
    </source>
</evidence>
<comment type="caution">
    <text evidence="6">The sequence shown here is derived from an EMBL/GenBank/DDBJ whole genome shotgun (WGS) entry which is preliminary data.</text>
</comment>
<feature type="transmembrane region" description="Helical" evidence="5">
    <location>
        <begin position="40"/>
        <end position="57"/>
    </location>
</feature>
<dbReference type="AlphaFoldDB" id="A0A4R3N866"/>
<keyword evidence="4 5" id="KW-0472">Membrane</keyword>
<dbReference type="Gene3D" id="1.20.120.1630">
    <property type="match status" value="1"/>
</dbReference>
<organism evidence="6 7">
    <name type="scientific">Melghiribacillus thermohalophilus</name>
    <dbReference type="NCBI Taxonomy" id="1324956"/>
    <lineage>
        <taxon>Bacteria</taxon>
        <taxon>Bacillati</taxon>
        <taxon>Bacillota</taxon>
        <taxon>Bacilli</taxon>
        <taxon>Bacillales</taxon>
        <taxon>Bacillaceae</taxon>
        <taxon>Melghiribacillus</taxon>
    </lineage>
</organism>
<keyword evidence="2 5" id="KW-0812">Transmembrane</keyword>
<evidence type="ECO:0000256" key="1">
    <source>
        <dbReference type="ARBA" id="ARBA00004141"/>
    </source>
</evidence>
<dbReference type="Pfam" id="PF04140">
    <property type="entry name" value="ICMT"/>
    <property type="match status" value="1"/>
</dbReference>
<gene>
    <name evidence="6" type="ORF">EDD68_10375</name>
</gene>
<feature type="transmembrane region" description="Helical" evidence="5">
    <location>
        <begin position="69"/>
        <end position="86"/>
    </location>
</feature>
<reference evidence="6 7" key="1">
    <citation type="submission" date="2019-03" db="EMBL/GenBank/DDBJ databases">
        <title>Genomic Encyclopedia of Type Strains, Phase IV (KMG-IV): sequencing the most valuable type-strain genomes for metagenomic binning, comparative biology and taxonomic classification.</title>
        <authorList>
            <person name="Goeker M."/>
        </authorList>
    </citation>
    <scope>NUCLEOTIDE SEQUENCE [LARGE SCALE GENOMIC DNA]</scope>
    <source>
        <strain evidence="6 7">DSM 25894</strain>
    </source>
</reference>
<dbReference type="OrthoDB" id="7203053at2"/>
<comment type="subcellular location">
    <subcellularLocation>
        <location evidence="1">Membrane</location>
        <topology evidence="1">Multi-pass membrane protein</topology>
    </subcellularLocation>
</comment>
<dbReference type="GO" id="GO:0016020">
    <property type="term" value="C:membrane"/>
    <property type="evidence" value="ECO:0007669"/>
    <property type="project" value="UniProtKB-SubCell"/>
</dbReference>
<dbReference type="Proteomes" id="UP000294650">
    <property type="component" value="Unassembled WGS sequence"/>
</dbReference>
<keyword evidence="6" id="KW-0489">Methyltransferase</keyword>
<feature type="transmembrane region" description="Helical" evidence="5">
    <location>
        <begin position="121"/>
        <end position="154"/>
    </location>
</feature>
<dbReference type="GO" id="GO:0032259">
    <property type="term" value="P:methylation"/>
    <property type="evidence" value="ECO:0007669"/>
    <property type="project" value="UniProtKB-KW"/>
</dbReference>
<accession>A0A4R3N866</accession>
<dbReference type="EMBL" id="SMAN01000003">
    <property type="protein sequence ID" value="TCT25521.1"/>
    <property type="molecule type" value="Genomic_DNA"/>
</dbReference>
<sequence>MMYMLLWIAVIIQRLTEVMIAKRNEMWMKNRGGIVIHEPLYKWIVTAHVLFLISLFFESYVRHQHSAPIPVIYLIFFLVLQGVRIWCLRSLGRYWNTKIVVLPGARLKKVGPYRFFKHPNYFVVGLEFIVLSLVFHAFLTAVLFPVIHAILMYVRIPEEEKALKIYDKVEYGR</sequence>
<evidence type="ECO:0000256" key="2">
    <source>
        <dbReference type="ARBA" id="ARBA00022692"/>
    </source>
</evidence>
<evidence type="ECO:0000313" key="7">
    <source>
        <dbReference type="Proteomes" id="UP000294650"/>
    </source>
</evidence>
<evidence type="ECO:0000313" key="6">
    <source>
        <dbReference type="EMBL" id="TCT25521.1"/>
    </source>
</evidence>
<dbReference type="InterPro" id="IPR007269">
    <property type="entry name" value="ICMT_MeTrfase"/>
</dbReference>
<keyword evidence="3 5" id="KW-1133">Transmembrane helix</keyword>